<dbReference type="RefSeq" id="WP_260215983.1">
    <property type="nucleotide sequence ID" value="NZ_JAJAGO010000002.1"/>
</dbReference>
<dbReference type="PANTHER" id="PTHR36222">
    <property type="entry name" value="SERINE PROTEASE INHIBITOR RV3364C"/>
    <property type="match status" value="1"/>
</dbReference>
<evidence type="ECO:0000259" key="1">
    <source>
        <dbReference type="SMART" id="SM00960"/>
    </source>
</evidence>
<dbReference type="SUPFAM" id="SSF103196">
    <property type="entry name" value="Roadblock/LC7 domain"/>
    <property type="match status" value="1"/>
</dbReference>
<gene>
    <name evidence="2" type="ORF">LHJ74_03445</name>
</gene>
<proteinExistence type="predicted"/>
<dbReference type="Gene3D" id="3.30.450.30">
    <property type="entry name" value="Dynein light chain 2a, cytoplasmic"/>
    <property type="match status" value="1"/>
</dbReference>
<organism evidence="2 3">
    <name type="scientific">Streptomyces gossypii</name>
    <dbReference type="NCBI Taxonomy" id="2883101"/>
    <lineage>
        <taxon>Bacteria</taxon>
        <taxon>Bacillati</taxon>
        <taxon>Actinomycetota</taxon>
        <taxon>Actinomycetes</taxon>
        <taxon>Kitasatosporales</taxon>
        <taxon>Streptomycetaceae</taxon>
        <taxon>Streptomyces</taxon>
    </lineage>
</organism>
<feature type="domain" description="Roadblock/LAMTOR2" evidence="1">
    <location>
        <begin position="14"/>
        <end position="105"/>
    </location>
</feature>
<dbReference type="Pfam" id="PF03259">
    <property type="entry name" value="Robl_LC7"/>
    <property type="match status" value="1"/>
</dbReference>
<sequence>MTEQQPTADTVDMTWVLNRLKEEKGVLHALLLSSEGLVLAASTGLERAVAERTAANASGVFSIGMGISEFADAEGTRPRKAIFDLPDGCILVFSSGERSALAVSLNAEMTSPEVAVASAATIKAINGLRSALSARERTAPPAS</sequence>
<name>A0ABT2JM86_9ACTN</name>
<dbReference type="InterPro" id="IPR053141">
    <property type="entry name" value="Mycobact_SerProt_Inhib_Rv3364c"/>
</dbReference>
<dbReference type="SMART" id="SM00960">
    <property type="entry name" value="Robl_LC7"/>
    <property type="match status" value="1"/>
</dbReference>
<keyword evidence="3" id="KW-1185">Reference proteome</keyword>
<dbReference type="Proteomes" id="UP001156389">
    <property type="component" value="Unassembled WGS sequence"/>
</dbReference>
<protein>
    <submittedName>
        <fullName evidence="2">Roadblock/LC7 domain-containing protein</fullName>
    </submittedName>
</protein>
<dbReference type="EMBL" id="JAJAGO010000002">
    <property type="protein sequence ID" value="MCT2588997.1"/>
    <property type="molecule type" value="Genomic_DNA"/>
</dbReference>
<dbReference type="PANTHER" id="PTHR36222:SF1">
    <property type="entry name" value="SERINE PROTEASE INHIBITOR RV3364C"/>
    <property type="match status" value="1"/>
</dbReference>
<comment type="caution">
    <text evidence="2">The sequence shown here is derived from an EMBL/GenBank/DDBJ whole genome shotgun (WGS) entry which is preliminary data.</text>
</comment>
<reference evidence="2 3" key="1">
    <citation type="submission" date="2021-10" db="EMBL/GenBank/DDBJ databases">
        <title>Streptomyces gossypii sp. nov., isolated from soil collected from cotton field.</title>
        <authorList>
            <person name="Ge X."/>
            <person name="Chen X."/>
            <person name="Liu W."/>
        </authorList>
    </citation>
    <scope>NUCLEOTIDE SEQUENCE [LARGE SCALE GENOMIC DNA]</scope>
    <source>
        <strain evidence="2 3">N2-109</strain>
    </source>
</reference>
<evidence type="ECO:0000313" key="3">
    <source>
        <dbReference type="Proteomes" id="UP001156389"/>
    </source>
</evidence>
<evidence type="ECO:0000313" key="2">
    <source>
        <dbReference type="EMBL" id="MCT2588997.1"/>
    </source>
</evidence>
<accession>A0ABT2JM86</accession>
<dbReference type="InterPro" id="IPR004942">
    <property type="entry name" value="Roadblock/LAMTOR2_dom"/>
</dbReference>